<evidence type="ECO:0000313" key="1">
    <source>
        <dbReference type="Proteomes" id="UP000887565"/>
    </source>
</evidence>
<reference evidence="2" key="1">
    <citation type="submission" date="2022-11" db="UniProtKB">
        <authorList>
            <consortium name="WormBaseParasite"/>
        </authorList>
    </citation>
    <scope>IDENTIFICATION</scope>
</reference>
<dbReference type="AlphaFoldDB" id="A0A915IW10"/>
<organism evidence="1 2">
    <name type="scientific">Romanomermis culicivorax</name>
    <name type="common">Nematode worm</name>
    <dbReference type="NCBI Taxonomy" id="13658"/>
    <lineage>
        <taxon>Eukaryota</taxon>
        <taxon>Metazoa</taxon>
        <taxon>Ecdysozoa</taxon>
        <taxon>Nematoda</taxon>
        <taxon>Enoplea</taxon>
        <taxon>Dorylaimia</taxon>
        <taxon>Mermithida</taxon>
        <taxon>Mermithoidea</taxon>
        <taxon>Mermithidae</taxon>
        <taxon>Romanomermis</taxon>
    </lineage>
</organism>
<evidence type="ECO:0000313" key="2">
    <source>
        <dbReference type="WBParaSite" id="nRc.2.0.1.t18268-RA"/>
    </source>
</evidence>
<dbReference type="WBParaSite" id="nRc.2.0.1.t18268-RA">
    <property type="protein sequence ID" value="nRc.2.0.1.t18268-RA"/>
    <property type="gene ID" value="nRc.2.0.1.g18268"/>
</dbReference>
<name>A0A915IW10_ROMCU</name>
<dbReference type="Proteomes" id="UP000887565">
    <property type="component" value="Unplaced"/>
</dbReference>
<sequence length="112" mass="11912">MAYCITSDNANMMSKAGGAKVRRAPICDLIFGYQHSSVQIDGETGNENRNVCRAGSSFGSVASTKFSSFASAIRDSNRQSEIEGLKAIWGTRAASGIIEFKLNAAGIKCIIL</sequence>
<accession>A0A915IW10</accession>
<proteinExistence type="predicted"/>
<protein>
    <submittedName>
        <fullName evidence="2">Uncharacterized protein</fullName>
    </submittedName>
</protein>
<keyword evidence="1" id="KW-1185">Reference proteome</keyword>